<feature type="region of interest" description="Disordered" evidence="1">
    <location>
        <begin position="171"/>
        <end position="218"/>
    </location>
</feature>
<feature type="compositionally biased region" description="Polar residues" evidence="1">
    <location>
        <begin position="250"/>
        <end position="266"/>
    </location>
</feature>
<evidence type="ECO:0000256" key="1">
    <source>
        <dbReference type="SAM" id="MobiDB-lite"/>
    </source>
</evidence>
<feature type="compositionally biased region" description="Low complexity" evidence="1">
    <location>
        <begin position="201"/>
        <end position="210"/>
    </location>
</feature>
<accession>A0A1G4JVT8</accession>
<feature type="compositionally biased region" description="Basic and acidic residues" evidence="1">
    <location>
        <begin position="238"/>
        <end position="248"/>
    </location>
</feature>
<organism evidence="2 3">
    <name type="scientific">Lachancea dasiensis</name>
    <dbReference type="NCBI Taxonomy" id="1072105"/>
    <lineage>
        <taxon>Eukaryota</taxon>
        <taxon>Fungi</taxon>
        <taxon>Dikarya</taxon>
        <taxon>Ascomycota</taxon>
        <taxon>Saccharomycotina</taxon>
        <taxon>Saccharomycetes</taxon>
        <taxon>Saccharomycetales</taxon>
        <taxon>Saccharomycetaceae</taxon>
        <taxon>Lachancea</taxon>
    </lineage>
</organism>
<name>A0A1G4JVT8_9SACH</name>
<sequence length="649" mass="72637">MLENSVRVDDYFGNDDNGLWAWYLCNLRRGNFEELNGNELKAALLRRFLNEQLMPETVPFNKKLLLVSIPDDIHENTNLLENFLRDYFHLDDLQYIQIRKLTQEQCYNHENHYLISDNLSNFNDKSFLEFAARSRSIRSPAFSRPESTGNEYSIISGETGFDCVRSSIEPQEISAEPGSSKITSKDSDSVITPSTRPVTVENSESLSSSGDEQEEDSGELVLQFKCHRVHEKSNQGPDLRKPFGRDQDPSACSSGTSFDSEDGSSYNSELLTQTFTIEDNSASPTAPGDVSELSSVDHSLRSLSYDSDYSNGSSSMTSIFPSLSISEKFGRFRLVLQSILIQQPDTRQLFTAVRQSNNDPNVAHVKDDWLLYDDKFSMDNLQMLALHDVLEMNKFFPKVLFYTLVMIDEDVAPDAQTYRPARPVVSPKPTASISTLSDHSLKPETTLTLLTQMNSQVSSAAAYNAHLPAVHGPRSRDGYHTTLKDANGGYRNENASEYEDRSDDDEQENYINGDGGDIVQLFAASRSNSNKSVAHRSIRTIKSIGDWAFHHDSAARTLEFSSPSVSDLGTERALMKTKSKSSVKSGLTKSMTIGSLSTVERSKSVPVPSILKTLSSLDDEALYLKRKVAKFKRKRMAKHKKSEPKCALM</sequence>
<proteinExistence type="predicted"/>
<feature type="region of interest" description="Disordered" evidence="1">
    <location>
        <begin position="469"/>
        <end position="512"/>
    </location>
</feature>
<keyword evidence="3" id="KW-1185">Reference proteome</keyword>
<reference evidence="3" key="1">
    <citation type="submission" date="2016-03" db="EMBL/GenBank/DDBJ databases">
        <authorList>
            <person name="Devillers H."/>
        </authorList>
    </citation>
    <scope>NUCLEOTIDE SEQUENCE [LARGE SCALE GENOMIC DNA]</scope>
</reference>
<feature type="compositionally biased region" description="Basic and acidic residues" evidence="1">
    <location>
        <begin position="474"/>
        <end position="483"/>
    </location>
</feature>
<evidence type="ECO:0000313" key="2">
    <source>
        <dbReference type="EMBL" id="SCU95098.1"/>
    </source>
</evidence>
<dbReference type="Proteomes" id="UP000190274">
    <property type="component" value="Chromosome G"/>
</dbReference>
<dbReference type="GO" id="GO:0005886">
    <property type="term" value="C:plasma membrane"/>
    <property type="evidence" value="ECO:0007669"/>
    <property type="project" value="EnsemblFungi"/>
</dbReference>
<dbReference type="AlphaFoldDB" id="A0A1G4JVT8"/>
<dbReference type="EMBL" id="LT598457">
    <property type="protein sequence ID" value="SCU95098.1"/>
    <property type="molecule type" value="Genomic_DNA"/>
</dbReference>
<feature type="region of interest" description="Disordered" evidence="1">
    <location>
        <begin position="231"/>
        <end position="266"/>
    </location>
</feature>
<gene>
    <name evidence="2" type="ORF">LADA_0G13454G</name>
</gene>
<feature type="compositionally biased region" description="Acidic residues" evidence="1">
    <location>
        <begin position="496"/>
        <end position="508"/>
    </location>
</feature>
<dbReference type="GO" id="GO:0035556">
    <property type="term" value="P:intracellular signal transduction"/>
    <property type="evidence" value="ECO:0007669"/>
    <property type="project" value="EnsemblFungi"/>
</dbReference>
<protein>
    <submittedName>
        <fullName evidence="2">LADA_0G13454g1_1</fullName>
    </submittedName>
</protein>
<dbReference type="OrthoDB" id="4070734at2759"/>
<dbReference type="GO" id="GO:0006873">
    <property type="term" value="P:intracellular monoatomic ion homeostasis"/>
    <property type="evidence" value="ECO:0007669"/>
    <property type="project" value="EnsemblFungi"/>
</dbReference>
<evidence type="ECO:0000313" key="3">
    <source>
        <dbReference type="Proteomes" id="UP000190274"/>
    </source>
</evidence>